<dbReference type="UniPathway" id="UPA00035">
    <property type="reaction ID" value="UER00042"/>
</dbReference>
<feature type="domain" description="N-(5'phosphoribosyl) anthranilate isomerase (PRAI)" evidence="10">
    <location>
        <begin position="4"/>
        <end position="204"/>
    </location>
</feature>
<organism evidence="11 12">
    <name type="scientific">Hyphomonas jannaschiana VP2</name>
    <dbReference type="NCBI Taxonomy" id="1280952"/>
    <lineage>
        <taxon>Bacteria</taxon>
        <taxon>Pseudomonadati</taxon>
        <taxon>Pseudomonadota</taxon>
        <taxon>Alphaproteobacteria</taxon>
        <taxon>Hyphomonadales</taxon>
        <taxon>Hyphomonadaceae</taxon>
        <taxon>Hyphomonas</taxon>
    </lineage>
</organism>
<keyword evidence="7 9" id="KW-0057">Aromatic amino acid biosynthesis</keyword>
<dbReference type="Proteomes" id="UP000024816">
    <property type="component" value="Unassembled WGS sequence"/>
</dbReference>
<dbReference type="PANTHER" id="PTHR42894:SF1">
    <property type="entry name" value="N-(5'-PHOSPHORIBOSYL)ANTHRANILATE ISOMERASE"/>
    <property type="match status" value="1"/>
</dbReference>
<dbReference type="HAMAP" id="MF_00135">
    <property type="entry name" value="PRAI"/>
    <property type="match status" value="1"/>
</dbReference>
<evidence type="ECO:0000256" key="4">
    <source>
        <dbReference type="ARBA" id="ARBA00022272"/>
    </source>
</evidence>
<reference evidence="11 12" key="1">
    <citation type="journal article" date="2014" name="Antonie Van Leeuwenhoek">
        <title>Hyphomonas beringensis sp. nov. and Hyphomonas chukchiensis sp. nov., isolated from surface seawater of the Bering Sea and Chukchi Sea.</title>
        <authorList>
            <person name="Li C."/>
            <person name="Lai Q."/>
            <person name="Li G."/>
            <person name="Dong C."/>
            <person name="Wang J."/>
            <person name="Liao Y."/>
            <person name="Shao Z."/>
        </authorList>
    </citation>
    <scope>NUCLEOTIDE SEQUENCE [LARGE SCALE GENOMIC DNA]</scope>
    <source>
        <strain evidence="11 12">VP2</strain>
    </source>
</reference>
<evidence type="ECO:0000256" key="8">
    <source>
        <dbReference type="ARBA" id="ARBA00023235"/>
    </source>
</evidence>
<dbReference type="GO" id="GO:0004640">
    <property type="term" value="F:phosphoribosylanthranilate isomerase activity"/>
    <property type="evidence" value="ECO:0007669"/>
    <property type="project" value="UniProtKB-UniRule"/>
</dbReference>
<evidence type="ECO:0000256" key="6">
    <source>
        <dbReference type="ARBA" id="ARBA00022822"/>
    </source>
</evidence>
<comment type="pathway">
    <text evidence="2 9">Amino-acid biosynthesis; L-tryptophan biosynthesis; L-tryptophan from chorismate: step 3/5.</text>
</comment>
<comment type="similarity">
    <text evidence="9">Belongs to the TrpF family.</text>
</comment>
<dbReference type="NCBIfam" id="NF002295">
    <property type="entry name" value="PRK01222.1-1"/>
    <property type="match status" value="1"/>
</dbReference>
<dbReference type="EC" id="5.3.1.24" evidence="3 9"/>
<dbReference type="InterPro" id="IPR044643">
    <property type="entry name" value="TrpF_fam"/>
</dbReference>
<dbReference type="CDD" id="cd00405">
    <property type="entry name" value="PRAI"/>
    <property type="match status" value="1"/>
</dbReference>
<keyword evidence="6 9" id="KW-0822">Tryptophan biosynthesis</keyword>
<accession>A0A059FDZ5</accession>
<evidence type="ECO:0000313" key="12">
    <source>
        <dbReference type="Proteomes" id="UP000024816"/>
    </source>
</evidence>
<keyword evidence="5 9" id="KW-0028">Amino-acid biosynthesis</keyword>
<dbReference type="PANTHER" id="PTHR42894">
    <property type="entry name" value="N-(5'-PHOSPHORIBOSYL)ANTHRANILATE ISOMERASE"/>
    <property type="match status" value="1"/>
</dbReference>
<dbReference type="Pfam" id="PF00697">
    <property type="entry name" value="PRAI"/>
    <property type="match status" value="1"/>
</dbReference>
<dbReference type="AlphaFoldDB" id="A0A059FDZ5"/>
<protein>
    <recommendedName>
        <fullName evidence="4 9">N-(5'-phosphoribosyl)anthranilate isomerase</fullName>
        <shortName evidence="9">PRAI</shortName>
        <ecNumber evidence="3 9">5.3.1.24</ecNumber>
    </recommendedName>
</protein>
<dbReference type="SUPFAM" id="SSF51366">
    <property type="entry name" value="Ribulose-phoshate binding barrel"/>
    <property type="match status" value="1"/>
</dbReference>
<gene>
    <name evidence="9" type="primary">trpF</name>
    <name evidence="11" type="ORF">HJA_10224</name>
</gene>
<name>A0A059FDZ5_9PROT</name>
<proteinExistence type="inferred from homology"/>
<keyword evidence="12" id="KW-1185">Reference proteome</keyword>
<dbReference type="PATRIC" id="fig|1280952.3.peg.2042"/>
<evidence type="ECO:0000259" key="10">
    <source>
        <dbReference type="Pfam" id="PF00697"/>
    </source>
</evidence>
<comment type="caution">
    <text evidence="11">The sequence shown here is derived from an EMBL/GenBank/DDBJ whole genome shotgun (WGS) entry which is preliminary data.</text>
</comment>
<dbReference type="RefSeq" id="WP_035581657.1">
    <property type="nucleotide sequence ID" value="NZ_ARYJ01000005.1"/>
</dbReference>
<evidence type="ECO:0000256" key="1">
    <source>
        <dbReference type="ARBA" id="ARBA00001164"/>
    </source>
</evidence>
<evidence type="ECO:0000256" key="2">
    <source>
        <dbReference type="ARBA" id="ARBA00004664"/>
    </source>
</evidence>
<dbReference type="GO" id="GO:0000162">
    <property type="term" value="P:L-tryptophan biosynthetic process"/>
    <property type="evidence" value="ECO:0007669"/>
    <property type="project" value="UniProtKB-UniRule"/>
</dbReference>
<dbReference type="OrthoDB" id="9796196at2"/>
<dbReference type="eggNOG" id="COG0135">
    <property type="taxonomic scope" value="Bacteria"/>
</dbReference>
<sequence>MTRVKICGLKDPDFVRLCAAEGADWIGFVFVEASPRYVTPEAAETLLLGVGRAVPVALLADADEALIDRVTATGIRVLQLHGQETPDRVAEIAARTGCEVWKACGVETEDDLAGAGAFTAADRLLIDAKPPKDADRTGGHGQAFDWSILKGWTATKPWILAGGLTPENVAEAIAATGAPAVDVSSGVERLRGLKDKELVRAFLRAAKEV</sequence>
<dbReference type="InterPro" id="IPR013785">
    <property type="entry name" value="Aldolase_TIM"/>
</dbReference>
<dbReference type="EMBL" id="ARYJ01000005">
    <property type="protein sequence ID" value="KCZ88738.1"/>
    <property type="molecule type" value="Genomic_DNA"/>
</dbReference>
<keyword evidence="8 9" id="KW-0413">Isomerase</keyword>
<dbReference type="InterPro" id="IPR011060">
    <property type="entry name" value="RibuloseP-bd_barrel"/>
</dbReference>
<evidence type="ECO:0000256" key="7">
    <source>
        <dbReference type="ARBA" id="ARBA00023141"/>
    </source>
</evidence>
<evidence type="ECO:0000256" key="3">
    <source>
        <dbReference type="ARBA" id="ARBA00012572"/>
    </source>
</evidence>
<evidence type="ECO:0000256" key="9">
    <source>
        <dbReference type="HAMAP-Rule" id="MF_00135"/>
    </source>
</evidence>
<dbReference type="InterPro" id="IPR001240">
    <property type="entry name" value="PRAI_dom"/>
</dbReference>
<evidence type="ECO:0000313" key="11">
    <source>
        <dbReference type="EMBL" id="KCZ88738.1"/>
    </source>
</evidence>
<dbReference type="STRING" id="1280952.HJA_10224"/>
<comment type="catalytic activity">
    <reaction evidence="1 9">
        <text>N-(5-phospho-beta-D-ribosyl)anthranilate = 1-(2-carboxyphenylamino)-1-deoxy-D-ribulose 5-phosphate</text>
        <dbReference type="Rhea" id="RHEA:21540"/>
        <dbReference type="ChEBI" id="CHEBI:18277"/>
        <dbReference type="ChEBI" id="CHEBI:58613"/>
        <dbReference type="EC" id="5.3.1.24"/>
    </reaction>
</comment>
<evidence type="ECO:0000256" key="5">
    <source>
        <dbReference type="ARBA" id="ARBA00022605"/>
    </source>
</evidence>
<dbReference type="Gene3D" id="3.20.20.70">
    <property type="entry name" value="Aldolase class I"/>
    <property type="match status" value="1"/>
</dbReference>